<keyword evidence="2" id="KW-1185">Reference proteome</keyword>
<reference evidence="1 2" key="1">
    <citation type="journal article" date="2015" name="Genome Announc.">
        <title>Expanding the biotechnology potential of lactobacilli through comparative genomics of 213 strains and associated genera.</title>
        <authorList>
            <person name="Sun Z."/>
            <person name="Harris H.M."/>
            <person name="McCann A."/>
            <person name="Guo C."/>
            <person name="Argimon S."/>
            <person name="Zhang W."/>
            <person name="Yang X."/>
            <person name="Jeffery I.B."/>
            <person name="Cooney J.C."/>
            <person name="Kagawa T.F."/>
            <person name="Liu W."/>
            <person name="Song Y."/>
            <person name="Salvetti E."/>
            <person name="Wrobel A."/>
            <person name="Rasinkangas P."/>
            <person name="Parkhill J."/>
            <person name="Rea M.C."/>
            <person name="O'Sullivan O."/>
            <person name="Ritari J."/>
            <person name="Douillard F.P."/>
            <person name="Paul Ross R."/>
            <person name="Yang R."/>
            <person name="Briner A.E."/>
            <person name="Felis G.E."/>
            <person name="de Vos W.M."/>
            <person name="Barrangou R."/>
            <person name="Klaenhammer T.R."/>
            <person name="Caufield P.W."/>
            <person name="Cui Y."/>
            <person name="Zhang H."/>
            <person name="O'Toole P.W."/>
        </authorList>
    </citation>
    <scope>NUCLEOTIDE SEQUENCE [LARGE SCALE GENOMIC DNA]</scope>
    <source>
        <strain evidence="1 2">DSM 19910</strain>
    </source>
</reference>
<protein>
    <submittedName>
        <fullName evidence="1">Uncharacterized protein</fullName>
    </submittedName>
</protein>
<dbReference type="RefSeq" id="WP_057742769.1">
    <property type="nucleotide sequence ID" value="NZ_AZEF01000011.1"/>
</dbReference>
<name>A0A0R1M3H7_9LACO</name>
<comment type="caution">
    <text evidence="1">The sequence shown here is derived from an EMBL/GenBank/DDBJ whole genome shotgun (WGS) entry which is preliminary data.</text>
</comment>
<organism evidence="1 2">
    <name type="scientific">Liquorilactobacillus capillatus DSM 19910</name>
    <dbReference type="NCBI Taxonomy" id="1423731"/>
    <lineage>
        <taxon>Bacteria</taxon>
        <taxon>Bacillati</taxon>
        <taxon>Bacillota</taxon>
        <taxon>Bacilli</taxon>
        <taxon>Lactobacillales</taxon>
        <taxon>Lactobacillaceae</taxon>
        <taxon>Liquorilactobacillus</taxon>
    </lineage>
</organism>
<dbReference type="PATRIC" id="fig|1423731.3.peg.640"/>
<evidence type="ECO:0000313" key="2">
    <source>
        <dbReference type="Proteomes" id="UP000051621"/>
    </source>
</evidence>
<proteinExistence type="predicted"/>
<accession>A0A0R1M3H7</accession>
<dbReference type="AlphaFoldDB" id="A0A0R1M3H7"/>
<dbReference type="OrthoDB" id="2295218at2"/>
<evidence type="ECO:0000313" key="1">
    <source>
        <dbReference type="EMBL" id="KRL02589.1"/>
    </source>
</evidence>
<gene>
    <name evidence="1" type="ORF">FC81_GL000626</name>
</gene>
<dbReference type="Proteomes" id="UP000051621">
    <property type="component" value="Unassembled WGS sequence"/>
</dbReference>
<sequence>MIKDKVYKELHKKYNKQASFAIWADSKKKNKVAGDGIEYQDALKAGEISKIRFDRVILLINPSNKQKNNPESDFSAFHHKGVTDRNMRYILKNVSNYQEYYGAYLTDFYPDIQDTISSKAIRGKKDSDPYFQRIMDQLELLSLVNIKIKILFTGVMGNAAHQQNVNDLLKYFREHISEYSNLEKTKIRFEGTWQFGIQGVDQAKLQERFSKDRLQPWVI</sequence>
<dbReference type="EMBL" id="AZEF01000011">
    <property type="protein sequence ID" value="KRL02589.1"/>
    <property type="molecule type" value="Genomic_DNA"/>
</dbReference>